<comment type="similarity">
    <text evidence="9 11">Belongs to the fluoride channel Fluc/FEX (TC 1.A.43) family.</text>
</comment>
<dbReference type="RefSeq" id="WP_205107479.1">
    <property type="nucleotide sequence ID" value="NZ_JACJJL010000002.1"/>
</dbReference>
<name>A0A939B3J7_9BACT</name>
<comment type="caution">
    <text evidence="12">The sequence shown here is derived from an EMBL/GenBank/DDBJ whole genome shotgun (WGS) entry which is preliminary data.</text>
</comment>
<dbReference type="PANTHER" id="PTHR28259:SF1">
    <property type="entry name" value="FLUORIDE EXPORT PROTEIN 1-RELATED"/>
    <property type="match status" value="1"/>
</dbReference>
<feature type="transmembrane region" description="Helical" evidence="11">
    <location>
        <begin position="78"/>
        <end position="96"/>
    </location>
</feature>
<keyword evidence="8 11" id="KW-0407">Ion channel</keyword>
<proteinExistence type="inferred from homology"/>
<keyword evidence="11" id="KW-0813">Transport</keyword>
<keyword evidence="13" id="KW-1185">Reference proteome</keyword>
<dbReference type="Proteomes" id="UP000764045">
    <property type="component" value="Unassembled WGS sequence"/>
</dbReference>
<dbReference type="HAMAP" id="MF_00454">
    <property type="entry name" value="FluC"/>
    <property type="match status" value="1"/>
</dbReference>
<reference evidence="12 13" key="1">
    <citation type="journal article" date="2021" name="Sci. Rep.">
        <title>The distribution of antibiotic resistance genes in chicken gut microbiota commensals.</title>
        <authorList>
            <person name="Juricova H."/>
            <person name="Matiasovicova J."/>
            <person name="Kubasova T."/>
            <person name="Cejkova D."/>
            <person name="Rychlik I."/>
        </authorList>
    </citation>
    <scope>NUCLEOTIDE SEQUENCE [LARGE SCALE GENOMIC DNA]</scope>
    <source>
        <strain evidence="12 13">An819</strain>
    </source>
</reference>
<evidence type="ECO:0000256" key="2">
    <source>
        <dbReference type="ARBA" id="ARBA00022475"/>
    </source>
</evidence>
<feature type="transmembrane region" description="Helical" evidence="11">
    <location>
        <begin position="43"/>
        <end position="66"/>
    </location>
</feature>
<comment type="subcellular location">
    <subcellularLocation>
        <location evidence="1 11">Cell membrane</location>
        <topology evidence="1 11">Multi-pass membrane protein</topology>
    </subcellularLocation>
</comment>
<dbReference type="Pfam" id="PF02537">
    <property type="entry name" value="CRCB"/>
    <property type="match status" value="1"/>
</dbReference>
<keyword evidence="11" id="KW-0479">Metal-binding</keyword>
<evidence type="ECO:0000256" key="9">
    <source>
        <dbReference type="ARBA" id="ARBA00035120"/>
    </source>
</evidence>
<evidence type="ECO:0000313" key="12">
    <source>
        <dbReference type="EMBL" id="MBM6660474.1"/>
    </source>
</evidence>
<comment type="activity regulation">
    <text evidence="11">Na(+) is not transported, but it plays an essential structural role and its presence is essential for fluoride channel function.</text>
</comment>
<evidence type="ECO:0000256" key="10">
    <source>
        <dbReference type="ARBA" id="ARBA00035585"/>
    </source>
</evidence>
<keyword evidence="7 11" id="KW-0472">Membrane</keyword>
<keyword evidence="2 11" id="KW-1003">Cell membrane</keyword>
<keyword evidence="4 11" id="KW-0812">Transmembrane</keyword>
<dbReference type="EMBL" id="JACJJL010000002">
    <property type="protein sequence ID" value="MBM6660474.1"/>
    <property type="molecule type" value="Genomic_DNA"/>
</dbReference>
<feature type="binding site" evidence="11">
    <location>
        <position position="90"/>
    </location>
    <ligand>
        <name>Na(+)</name>
        <dbReference type="ChEBI" id="CHEBI:29101"/>
        <note>structural</note>
    </ligand>
</feature>
<comment type="catalytic activity">
    <reaction evidence="10">
        <text>fluoride(in) = fluoride(out)</text>
        <dbReference type="Rhea" id="RHEA:76159"/>
        <dbReference type="ChEBI" id="CHEBI:17051"/>
    </reaction>
    <physiologicalReaction direction="left-to-right" evidence="10">
        <dbReference type="Rhea" id="RHEA:76160"/>
    </physiologicalReaction>
</comment>
<feature type="transmembrane region" description="Helical" evidence="11">
    <location>
        <begin position="111"/>
        <end position="133"/>
    </location>
</feature>
<evidence type="ECO:0000313" key="13">
    <source>
        <dbReference type="Proteomes" id="UP000764045"/>
    </source>
</evidence>
<evidence type="ECO:0000256" key="4">
    <source>
        <dbReference type="ARBA" id="ARBA00022692"/>
    </source>
</evidence>
<dbReference type="PANTHER" id="PTHR28259">
    <property type="entry name" value="FLUORIDE EXPORT PROTEIN 1-RELATED"/>
    <property type="match status" value="1"/>
</dbReference>
<protein>
    <recommendedName>
        <fullName evidence="11">Fluoride-specific ion channel FluC</fullName>
    </recommendedName>
</protein>
<gene>
    <name evidence="11" type="primary">fluC</name>
    <name evidence="11" type="synonym">crcB</name>
    <name evidence="12" type="ORF">H6B30_01680</name>
</gene>
<evidence type="ECO:0000256" key="11">
    <source>
        <dbReference type="HAMAP-Rule" id="MF_00454"/>
    </source>
</evidence>
<keyword evidence="11" id="KW-0915">Sodium</keyword>
<comment type="function">
    <text evidence="11">Fluoride-specific ion channel. Important for reducing fluoride concentration in the cell, thus reducing its toxicity.</text>
</comment>
<dbReference type="GO" id="GO:0046872">
    <property type="term" value="F:metal ion binding"/>
    <property type="evidence" value="ECO:0007669"/>
    <property type="project" value="UniProtKB-KW"/>
</dbReference>
<dbReference type="GO" id="GO:0062054">
    <property type="term" value="F:fluoride channel activity"/>
    <property type="evidence" value="ECO:0007669"/>
    <property type="project" value="UniProtKB-UniRule"/>
</dbReference>
<dbReference type="GO" id="GO:0140114">
    <property type="term" value="P:cellular detoxification of fluoride"/>
    <property type="evidence" value="ECO:0007669"/>
    <property type="project" value="UniProtKB-UniRule"/>
</dbReference>
<keyword evidence="3" id="KW-0997">Cell inner membrane</keyword>
<dbReference type="AlphaFoldDB" id="A0A939B3J7"/>
<feature type="binding site" evidence="11">
    <location>
        <position position="87"/>
    </location>
    <ligand>
        <name>Na(+)</name>
        <dbReference type="ChEBI" id="CHEBI:29101"/>
        <note>structural</note>
    </ligand>
</feature>
<evidence type="ECO:0000256" key="7">
    <source>
        <dbReference type="ARBA" id="ARBA00023136"/>
    </source>
</evidence>
<keyword evidence="5 11" id="KW-1133">Transmembrane helix</keyword>
<keyword evidence="6 11" id="KW-0406">Ion transport</keyword>
<evidence type="ECO:0000256" key="1">
    <source>
        <dbReference type="ARBA" id="ARBA00004651"/>
    </source>
</evidence>
<evidence type="ECO:0000256" key="6">
    <source>
        <dbReference type="ARBA" id="ARBA00023065"/>
    </source>
</evidence>
<sequence length="136" mass="13825">MLKDFLIVGAGSFVGGGLRMLVSRYVDSHVAAAVARASVPAAMGLPLGTLAVNSLGCFAIGFVAGLPAAGGMLPPQARAFLTTGFCGGFTTFSTFISENTSMMRADNLTGMAAYIAASLMLGFMAFAAGQWAARMA</sequence>
<organism evidence="12 13">
    <name type="scientific">Marseilla massiliensis</name>
    <dbReference type="NCBI Taxonomy" id="1841864"/>
    <lineage>
        <taxon>Bacteria</taxon>
        <taxon>Pseudomonadati</taxon>
        <taxon>Bacteroidota</taxon>
        <taxon>Bacteroidia</taxon>
        <taxon>Bacteroidales</taxon>
        <taxon>Prevotellaceae</taxon>
        <taxon>Marseilla</taxon>
    </lineage>
</organism>
<dbReference type="GO" id="GO:0005886">
    <property type="term" value="C:plasma membrane"/>
    <property type="evidence" value="ECO:0007669"/>
    <property type="project" value="UniProtKB-SubCell"/>
</dbReference>
<evidence type="ECO:0000256" key="3">
    <source>
        <dbReference type="ARBA" id="ARBA00022519"/>
    </source>
</evidence>
<evidence type="ECO:0000256" key="5">
    <source>
        <dbReference type="ARBA" id="ARBA00022989"/>
    </source>
</evidence>
<dbReference type="InterPro" id="IPR003691">
    <property type="entry name" value="FluC"/>
</dbReference>
<accession>A0A939B3J7</accession>
<evidence type="ECO:0000256" key="8">
    <source>
        <dbReference type="ARBA" id="ARBA00023303"/>
    </source>
</evidence>